<protein>
    <submittedName>
        <fullName evidence="1">Uncharacterized protein</fullName>
    </submittedName>
</protein>
<dbReference type="KEGG" id="ptw:TUM18999_58900"/>
<name>A0A6J4EEC1_9PSED</name>
<evidence type="ECO:0000313" key="4">
    <source>
        <dbReference type="Proteomes" id="UP001054892"/>
    </source>
</evidence>
<dbReference type="AlphaFoldDB" id="A0A6J4EEC1"/>
<dbReference type="Proteomes" id="UP000509383">
    <property type="component" value="Chromosome"/>
</dbReference>
<reference evidence="1 3" key="1">
    <citation type="submission" date="2020-05" db="EMBL/GenBank/DDBJ databases">
        <title>Characterization of novel class B3 metallo-beta-lactamase from novel Pseudomonas species.</title>
        <authorList>
            <person name="Yamada K."/>
            <person name="Aoki K."/>
            <person name="Ishii Y."/>
        </authorList>
    </citation>
    <scope>NUCLEOTIDE SEQUENCE [LARGE SCALE GENOMIC DNA]</scope>
    <source>
        <strain evidence="1 3">TUM18999</strain>
        <strain evidence="2 4">TUM20286</strain>
    </source>
</reference>
<dbReference type="EMBL" id="BQKM01000009">
    <property type="protein sequence ID" value="GJN54170.1"/>
    <property type="molecule type" value="Genomic_DNA"/>
</dbReference>
<dbReference type="Proteomes" id="UP001054892">
    <property type="component" value="Unassembled WGS sequence"/>
</dbReference>
<sequence>MASGLRRPPWEVRRPRGAAGLLWMLMLVSLPCGDQTCLLLGRLLVGCRGLVSLVRVAAKRQTAVLC</sequence>
<proteinExistence type="predicted"/>
<evidence type="ECO:0000313" key="3">
    <source>
        <dbReference type="Proteomes" id="UP000509383"/>
    </source>
</evidence>
<accession>A0A6J4EEC1</accession>
<dbReference type="EMBL" id="AP023189">
    <property type="protein sequence ID" value="BCG27699.1"/>
    <property type="molecule type" value="Genomic_DNA"/>
</dbReference>
<gene>
    <name evidence="1" type="ORF">TUM18999_58900</name>
    <name evidence="2" type="ORF">TUM20286_39220</name>
</gene>
<keyword evidence="4" id="KW-1185">Reference proteome</keyword>
<evidence type="ECO:0000313" key="2">
    <source>
        <dbReference type="EMBL" id="GJN54170.1"/>
    </source>
</evidence>
<evidence type="ECO:0000313" key="1">
    <source>
        <dbReference type="EMBL" id="BCG27699.1"/>
    </source>
</evidence>
<organism evidence="1 3">
    <name type="scientific">Pseudomonas tohonis</name>
    <dbReference type="NCBI Taxonomy" id="2725477"/>
    <lineage>
        <taxon>Bacteria</taxon>
        <taxon>Pseudomonadati</taxon>
        <taxon>Pseudomonadota</taxon>
        <taxon>Gammaproteobacteria</taxon>
        <taxon>Pseudomonadales</taxon>
        <taxon>Pseudomonadaceae</taxon>
        <taxon>Pseudomonas</taxon>
    </lineage>
</organism>